<dbReference type="Pfam" id="PF12729">
    <property type="entry name" value="4HB_MCP_1"/>
    <property type="match status" value="1"/>
</dbReference>
<dbReference type="GeneID" id="57397413"/>
<keyword evidence="3 11" id="KW-0812">Transmembrane</keyword>
<dbReference type="InterPro" id="IPR024478">
    <property type="entry name" value="HlyB_4HB_MCP"/>
</dbReference>
<evidence type="ECO:0000256" key="9">
    <source>
        <dbReference type="SAM" id="Coils"/>
    </source>
</evidence>
<feature type="coiled-coil region" evidence="9">
    <location>
        <begin position="80"/>
        <end position="107"/>
    </location>
</feature>
<dbReference type="GO" id="GO:0006935">
    <property type="term" value="P:chemotaxis"/>
    <property type="evidence" value="ECO:0007669"/>
    <property type="project" value="UniProtKB-KW"/>
</dbReference>
<comment type="similarity">
    <text evidence="7">Belongs to the methyl-accepting chemotaxis (MCP) protein family.</text>
</comment>
<keyword evidence="5 11" id="KW-0472">Membrane</keyword>
<feature type="compositionally biased region" description="Polar residues" evidence="10">
    <location>
        <begin position="319"/>
        <end position="331"/>
    </location>
</feature>
<evidence type="ECO:0000256" key="11">
    <source>
        <dbReference type="SAM" id="Phobius"/>
    </source>
</evidence>
<dbReference type="PROSITE" id="PS50111">
    <property type="entry name" value="CHEMOTAXIS_TRANSDUC_2"/>
    <property type="match status" value="1"/>
</dbReference>
<evidence type="ECO:0000256" key="1">
    <source>
        <dbReference type="ARBA" id="ARBA00004141"/>
    </source>
</evidence>
<keyword evidence="6 8" id="KW-0807">Transducer</keyword>
<keyword evidence="9" id="KW-0175">Coiled coil</keyword>
<dbReference type="AlphaFoldDB" id="A0A679GDM1"/>
<dbReference type="SMART" id="SM00304">
    <property type="entry name" value="HAMP"/>
    <property type="match status" value="2"/>
</dbReference>
<dbReference type="FunFam" id="1.10.287.950:FF:000001">
    <property type="entry name" value="Methyl-accepting chemotaxis sensory transducer"/>
    <property type="match status" value="1"/>
</dbReference>
<protein>
    <submittedName>
        <fullName evidence="14">Chemotaxis transducer</fullName>
    </submittedName>
</protein>
<sequence length="540" mass="58325">MFLRQFPIAPRAASSFALITLLLIFTGLFSLNRMAVINDASTEMSQSWIPSLRNLAKLELLVTEIRQVQLGHVLAEAAAKPALEQRLQELEANLAKTSQAYEKDMDAGRDTELFRAFQQQYKRFQDESSQLLGLSRSGDSAGANRLAQGSLLENYRATIRTLQALLDYNTEGAEQANVKADQDYASAKTAVLSVLALAVLATVLLAWLLTRSITQPLHIAVRAADVVAGGDLTGPIDTTGRDEPAQLLAALKKMQQQLRGTIEQISHSATQLASAAEEMSAITEESNRTLSQQHDEIQMAATAVNEMTAAVEEVARNAAGTSEASRASEQSAHAGRSRVEQTVQAIRHMSDDVAQTSELVEGLAERAQNISKVLDVIRAIAEQTNLLALNAAIEAARAGEQGRGFAVVADEVRALAHRTQESTREIEQMIGNIQSGTGEAVSAMSQNDQRARQMLEIAEAAGTALVEIAEQVSHINERTLVIASAAEEQAQVAREVDRNLVNIRDLSTQTATGANETSTASYQLSRLALELNAMVARFTV</sequence>
<organism evidence="14 15">
    <name type="scientific">Metapseudomonas otitidis</name>
    <dbReference type="NCBI Taxonomy" id="319939"/>
    <lineage>
        <taxon>Bacteria</taxon>
        <taxon>Pseudomonadati</taxon>
        <taxon>Pseudomonadota</taxon>
        <taxon>Gammaproteobacteria</taxon>
        <taxon>Pseudomonadales</taxon>
        <taxon>Pseudomonadaceae</taxon>
        <taxon>Metapseudomonas</taxon>
    </lineage>
</organism>
<feature type="domain" description="Methyl-accepting transducer" evidence="12">
    <location>
        <begin position="268"/>
        <end position="504"/>
    </location>
</feature>
<dbReference type="InterPro" id="IPR004089">
    <property type="entry name" value="MCPsignal_dom"/>
</dbReference>
<evidence type="ECO:0000256" key="3">
    <source>
        <dbReference type="ARBA" id="ARBA00022692"/>
    </source>
</evidence>
<evidence type="ECO:0000256" key="5">
    <source>
        <dbReference type="ARBA" id="ARBA00023136"/>
    </source>
</evidence>
<dbReference type="GO" id="GO:0007165">
    <property type="term" value="P:signal transduction"/>
    <property type="evidence" value="ECO:0007669"/>
    <property type="project" value="UniProtKB-KW"/>
</dbReference>
<evidence type="ECO:0000256" key="7">
    <source>
        <dbReference type="ARBA" id="ARBA00029447"/>
    </source>
</evidence>
<dbReference type="CDD" id="cd06225">
    <property type="entry name" value="HAMP"/>
    <property type="match status" value="1"/>
</dbReference>
<dbReference type="SUPFAM" id="SSF58104">
    <property type="entry name" value="Methyl-accepting chemotaxis protein (MCP) signaling domain"/>
    <property type="match status" value="1"/>
</dbReference>
<comment type="subcellular location">
    <subcellularLocation>
        <location evidence="1">Membrane</location>
        <topology evidence="1">Multi-pass membrane protein</topology>
    </subcellularLocation>
</comment>
<evidence type="ECO:0000256" key="2">
    <source>
        <dbReference type="ARBA" id="ARBA00022500"/>
    </source>
</evidence>
<dbReference type="KEGG" id="poj:PtoMrB4_21920"/>
<gene>
    <name evidence="14" type="ORF">PtoMrB4_21920</name>
</gene>
<dbReference type="Gene3D" id="1.10.287.950">
    <property type="entry name" value="Methyl-accepting chemotaxis protein"/>
    <property type="match status" value="1"/>
</dbReference>
<dbReference type="Proteomes" id="UP000501237">
    <property type="component" value="Chromosome"/>
</dbReference>
<evidence type="ECO:0000313" key="14">
    <source>
        <dbReference type="EMBL" id="BCA28215.1"/>
    </source>
</evidence>
<feature type="region of interest" description="Disordered" evidence="10">
    <location>
        <begin position="317"/>
        <end position="339"/>
    </location>
</feature>
<evidence type="ECO:0000256" key="8">
    <source>
        <dbReference type="PROSITE-ProRule" id="PRU00284"/>
    </source>
</evidence>
<feature type="domain" description="HAMP" evidence="13">
    <location>
        <begin position="211"/>
        <end position="263"/>
    </location>
</feature>
<dbReference type="RefSeq" id="WP_172433266.1">
    <property type="nucleotide sequence ID" value="NZ_AP022642.1"/>
</dbReference>
<evidence type="ECO:0000259" key="12">
    <source>
        <dbReference type="PROSITE" id="PS50111"/>
    </source>
</evidence>
<dbReference type="PRINTS" id="PR00260">
    <property type="entry name" value="CHEMTRNSDUCR"/>
</dbReference>
<dbReference type="Pfam" id="PF00672">
    <property type="entry name" value="HAMP"/>
    <property type="match status" value="1"/>
</dbReference>
<keyword evidence="4 11" id="KW-1133">Transmembrane helix</keyword>
<proteinExistence type="inferred from homology"/>
<keyword evidence="2" id="KW-0145">Chemotaxis</keyword>
<dbReference type="PANTHER" id="PTHR32089">
    <property type="entry name" value="METHYL-ACCEPTING CHEMOTAXIS PROTEIN MCPB"/>
    <property type="match status" value="1"/>
</dbReference>
<evidence type="ECO:0000256" key="4">
    <source>
        <dbReference type="ARBA" id="ARBA00022989"/>
    </source>
</evidence>
<evidence type="ECO:0000259" key="13">
    <source>
        <dbReference type="PROSITE" id="PS50885"/>
    </source>
</evidence>
<dbReference type="CDD" id="cd11386">
    <property type="entry name" value="MCP_signal"/>
    <property type="match status" value="1"/>
</dbReference>
<evidence type="ECO:0000256" key="6">
    <source>
        <dbReference type="ARBA" id="ARBA00023224"/>
    </source>
</evidence>
<feature type="transmembrane region" description="Helical" evidence="11">
    <location>
        <begin position="12"/>
        <end position="31"/>
    </location>
</feature>
<dbReference type="GO" id="GO:0004888">
    <property type="term" value="F:transmembrane signaling receptor activity"/>
    <property type="evidence" value="ECO:0007669"/>
    <property type="project" value="InterPro"/>
</dbReference>
<feature type="transmembrane region" description="Helical" evidence="11">
    <location>
        <begin position="189"/>
        <end position="209"/>
    </location>
</feature>
<dbReference type="InterPro" id="IPR004090">
    <property type="entry name" value="Chemotax_Me-accpt_rcpt"/>
</dbReference>
<dbReference type="InterPro" id="IPR003660">
    <property type="entry name" value="HAMP_dom"/>
</dbReference>
<dbReference type="PROSITE" id="PS50885">
    <property type="entry name" value="HAMP"/>
    <property type="match status" value="1"/>
</dbReference>
<name>A0A679GDM1_9GAMM</name>
<evidence type="ECO:0000313" key="15">
    <source>
        <dbReference type="Proteomes" id="UP000501237"/>
    </source>
</evidence>
<evidence type="ECO:0000256" key="10">
    <source>
        <dbReference type="SAM" id="MobiDB-lite"/>
    </source>
</evidence>
<dbReference type="EMBL" id="AP022642">
    <property type="protein sequence ID" value="BCA28215.1"/>
    <property type="molecule type" value="Genomic_DNA"/>
</dbReference>
<dbReference type="SMART" id="SM00283">
    <property type="entry name" value="MA"/>
    <property type="match status" value="1"/>
</dbReference>
<dbReference type="PANTHER" id="PTHR32089:SF120">
    <property type="entry name" value="METHYL-ACCEPTING CHEMOTAXIS PROTEIN TLPQ"/>
    <property type="match status" value="1"/>
</dbReference>
<accession>A0A679GDM1</accession>
<dbReference type="GO" id="GO:0016020">
    <property type="term" value="C:membrane"/>
    <property type="evidence" value="ECO:0007669"/>
    <property type="project" value="UniProtKB-SubCell"/>
</dbReference>
<reference evidence="14 15" key="1">
    <citation type="journal article" date="2020" name="Microbiol. Resour. Announc.">
        <title>Complete genome sequence of Pseudomonas otitidis strain MrB4, isolated from Lake Biwa in Japan.</title>
        <authorList>
            <person name="Miyazaki K."/>
            <person name="Hase E."/>
            <person name="Maruya T."/>
        </authorList>
    </citation>
    <scope>NUCLEOTIDE SEQUENCE [LARGE SCALE GENOMIC DNA]</scope>
    <source>
        <strain evidence="14 15">MrB4</strain>
    </source>
</reference>
<dbReference type="Pfam" id="PF00015">
    <property type="entry name" value="MCPsignal"/>
    <property type="match status" value="1"/>
</dbReference>